<keyword evidence="4 11" id="KW-0812">Transmembrane</keyword>
<dbReference type="PROSITE" id="PS50893">
    <property type="entry name" value="ABC_TRANSPORTER_2"/>
    <property type="match status" value="2"/>
</dbReference>
<gene>
    <name evidence="14" type="ORF">ACLA_067430</name>
</gene>
<dbReference type="CDD" id="cd18604">
    <property type="entry name" value="ABC_6TM_VMR1_D2_like"/>
    <property type="match status" value="1"/>
</dbReference>
<dbReference type="GO" id="GO:0140359">
    <property type="term" value="F:ABC-type transporter activity"/>
    <property type="evidence" value="ECO:0007669"/>
    <property type="project" value="InterPro"/>
</dbReference>
<dbReference type="Pfam" id="PF00005">
    <property type="entry name" value="ABC_tran"/>
    <property type="match status" value="2"/>
</dbReference>
<feature type="transmembrane region" description="Helical" evidence="11">
    <location>
        <begin position="408"/>
        <end position="429"/>
    </location>
</feature>
<dbReference type="InterPro" id="IPR036640">
    <property type="entry name" value="ABC1_TM_sf"/>
</dbReference>
<feature type="transmembrane region" description="Helical" evidence="11">
    <location>
        <begin position="69"/>
        <end position="94"/>
    </location>
</feature>
<feature type="transmembrane region" description="Helical" evidence="11">
    <location>
        <begin position="140"/>
        <end position="160"/>
    </location>
</feature>
<keyword evidence="6" id="KW-0547">Nucleotide-binding</keyword>
<organism evidence="14 15">
    <name type="scientific">Aspergillus clavatus (strain ATCC 1007 / CBS 513.65 / DSM 816 / NCTC 3887 / NRRL 1 / QM 1276 / 107)</name>
    <dbReference type="NCBI Taxonomy" id="344612"/>
    <lineage>
        <taxon>Eukaryota</taxon>
        <taxon>Fungi</taxon>
        <taxon>Dikarya</taxon>
        <taxon>Ascomycota</taxon>
        <taxon>Pezizomycotina</taxon>
        <taxon>Eurotiomycetes</taxon>
        <taxon>Eurotiomycetidae</taxon>
        <taxon>Eurotiales</taxon>
        <taxon>Aspergillaceae</taxon>
        <taxon>Aspergillus</taxon>
        <taxon>Aspergillus subgen. Fumigati</taxon>
    </lineage>
</organism>
<dbReference type="GO" id="GO:0016020">
    <property type="term" value="C:membrane"/>
    <property type="evidence" value="ECO:0007669"/>
    <property type="project" value="UniProtKB-SubCell"/>
</dbReference>
<dbReference type="OrthoDB" id="6500128at2759"/>
<feature type="domain" description="ABC transmembrane type-1" evidence="13">
    <location>
        <begin position="897"/>
        <end position="1181"/>
    </location>
</feature>
<evidence type="ECO:0000256" key="6">
    <source>
        <dbReference type="ARBA" id="ARBA00022741"/>
    </source>
</evidence>
<dbReference type="InterPro" id="IPR011527">
    <property type="entry name" value="ABC1_TM_dom"/>
</dbReference>
<dbReference type="FunFam" id="3.40.50.300:FF:000825">
    <property type="entry name" value="ABC bile acid transporter"/>
    <property type="match status" value="1"/>
</dbReference>
<dbReference type="PROSITE" id="PS50929">
    <property type="entry name" value="ABC_TM1F"/>
    <property type="match status" value="2"/>
</dbReference>
<feature type="domain" description="ABC transporter" evidence="12">
    <location>
        <begin position="1215"/>
        <end position="1451"/>
    </location>
</feature>
<evidence type="ECO:0000256" key="2">
    <source>
        <dbReference type="ARBA" id="ARBA00009726"/>
    </source>
</evidence>
<feature type="transmembrane region" description="Helical" evidence="11">
    <location>
        <begin position="249"/>
        <end position="270"/>
    </location>
</feature>
<reference evidence="14 15" key="1">
    <citation type="journal article" date="2008" name="PLoS Genet.">
        <title>Genomic islands in the pathogenic filamentous fungus Aspergillus fumigatus.</title>
        <authorList>
            <person name="Fedorova N.D."/>
            <person name="Khaldi N."/>
            <person name="Joardar V.S."/>
            <person name="Maiti R."/>
            <person name="Amedeo P."/>
            <person name="Anderson M.J."/>
            <person name="Crabtree J."/>
            <person name="Silva J.C."/>
            <person name="Badger J.H."/>
            <person name="Albarraq A."/>
            <person name="Angiuoli S."/>
            <person name="Bussey H."/>
            <person name="Bowyer P."/>
            <person name="Cotty P.J."/>
            <person name="Dyer P.S."/>
            <person name="Egan A."/>
            <person name="Galens K."/>
            <person name="Fraser-Liggett C.M."/>
            <person name="Haas B.J."/>
            <person name="Inman J.M."/>
            <person name="Kent R."/>
            <person name="Lemieux S."/>
            <person name="Malavazi I."/>
            <person name="Orvis J."/>
            <person name="Roemer T."/>
            <person name="Ronning C.M."/>
            <person name="Sundaram J.P."/>
            <person name="Sutton G."/>
            <person name="Turner G."/>
            <person name="Venter J.C."/>
            <person name="White O.R."/>
            <person name="Whitty B.R."/>
            <person name="Youngman P."/>
            <person name="Wolfe K.H."/>
            <person name="Goldman G.H."/>
            <person name="Wortman J.R."/>
            <person name="Jiang B."/>
            <person name="Denning D.W."/>
            <person name="Nierman W.C."/>
        </authorList>
    </citation>
    <scope>NUCLEOTIDE SEQUENCE [LARGE SCALE GENOMIC DNA]</scope>
    <source>
        <strain evidence="15">ATCC 1007 / CBS 513.65 / DSM 816 / NCTC 3887 / NRRL 1</strain>
    </source>
</reference>
<dbReference type="Proteomes" id="UP000006701">
    <property type="component" value="Unassembled WGS sequence"/>
</dbReference>
<feature type="domain" description="ABC transporter" evidence="12">
    <location>
        <begin position="574"/>
        <end position="824"/>
    </location>
</feature>
<proteinExistence type="inferred from homology"/>
<evidence type="ECO:0000256" key="10">
    <source>
        <dbReference type="ARBA" id="ARBA00023180"/>
    </source>
</evidence>
<dbReference type="InterPro" id="IPR003439">
    <property type="entry name" value="ABC_transporter-like_ATP-bd"/>
</dbReference>
<dbReference type="RefSeq" id="XP_001272531.1">
    <property type="nucleotide sequence ID" value="XM_001272530.1"/>
</dbReference>
<evidence type="ECO:0000256" key="8">
    <source>
        <dbReference type="ARBA" id="ARBA00022989"/>
    </source>
</evidence>
<evidence type="ECO:0000313" key="15">
    <source>
        <dbReference type="Proteomes" id="UP000006701"/>
    </source>
</evidence>
<dbReference type="VEuPathDB" id="FungiDB:ACLA_067430"/>
<evidence type="ECO:0000259" key="12">
    <source>
        <dbReference type="PROSITE" id="PS50893"/>
    </source>
</evidence>
<dbReference type="HOGENOM" id="CLU_000604_27_6_1"/>
<dbReference type="PROSITE" id="PS00211">
    <property type="entry name" value="ABC_TRANSPORTER_1"/>
    <property type="match status" value="2"/>
</dbReference>
<evidence type="ECO:0000256" key="11">
    <source>
        <dbReference type="SAM" id="Phobius"/>
    </source>
</evidence>
<evidence type="ECO:0000313" key="14">
    <source>
        <dbReference type="EMBL" id="EAW11105.1"/>
    </source>
</evidence>
<feature type="transmembrane region" description="Helical" evidence="11">
    <location>
        <begin position="940"/>
        <end position="962"/>
    </location>
</feature>
<feature type="transmembrane region" description="Helical" evidence="11">
    <location>
        <begin position="1030"/>
        <end position="1056"/>
    </location>
</feature>
<keyword evidence="3" id="KW-0813">Transport</keyword>
<dbReference type="EMBL" id="DS027053">
    <property type="protein sequence ID" value="EAW11105.1"/>
    <property type="molecule type" value="Genomic_DNA"/>
</dbReference>
<keyword evidence="10" id="KW-0325">Glycoprotein</keyword>
<dbReference type="Gene3D" id="3.40.50.300">
    <property type="entry name" value="P-loop containing nucleotide triphosphate hydrolases"/>
    <property type="match status" value="2"/>
</dbReference>
<evidence type="ECO:0000256" key="7">
    <source>
        <dbReference type="ARBA" id="ARBA00022840"/>
    </source>
</evidence>
<dbReference type="Gene3D" id="1.20.1560.10">
    <property type="entry name" value="ABC transporter type 1, transmembrane domain"/>
    <property type="match status" value="2"/>
</dbReference>
<evidence type="ECO:0000256" key="3">
    <source>
        <dbReference type="ARBA" id="ARBA00022448"/>
    </source>
</evidence>
<dbReference type="Pfam" id="PF00664">
    <property type="entry name" value="ABC_membrane"/>
    <property type="match status" value="2"/>
</dbReference>
<feature type="transmembrane region" description="Helical" evidence="11">
    <location>
        <begin position="491"/>
        <end position="512"/>
    </location>
</feature>
<dbReference type="CDD" id="cd18596">
    <property type="entry name" value="ABC_6TM_VMR1_D1_like"/>
    <property type="match status" value="1"/>
</dbReference>
<comment type="subcellular location">
    <subcellularLocation>
        <location evidence="1">Membrane</location>
        <topology evidence="1">Multi-pass membrane protein</topology>
    </subcellularLocation>
</comment>
<dbReference type="InterPro" id="IPR027417">
    <property type="entry name" value="P-loop_NTPase"/>
</dbReference>
<feature type="transmembrane region" description="Helical" evidence="11">
    <location>
        <begin position="290"/>
        <end position="313"/>
    </location>
</feature>
<dbReference type="GO" id="GO:0016887">
    <property type="term" value="F:ATP hydrolysis activity"/>
    <property type="evidence" value="ECO:0007669"/>
    <property type="project" value="InterPro"/>
</dbReference>
<dbReference type="FunFam" id="1.20.1560.10:FF:000013">
    <property type="entry name" value="ABC transporter C family member 2"/>
    <property type="match status" value="1"/>
</dbReference>
<keyword evidence="9 11" id="KW-0472">Membrane</keyword>
<dbReference type="eggNOG" id="KOG0054">
    <property type="taxonomic scope" value="Eukaryota"/>
</dbReference>
<dbReference type="OMA" id="IQTSGGW"/>
<feature type="transmembrane region" description="Helical" evidence="11">
    <location>
        <begin position="382"/>
        <end position="402"/>
    </location>
</feature>
<dbReference type="InterPro" id="IPR003593">
    <property type="entry name" value="AAA+_ATPase"/>
</dbReference>
<dbReference type="InterPro" id="IPR050173">
    <property type="entry name" value="ABC_transporter_C-like"/>
</dbReference>
<feature type="transmembrane region" description="Helical" evidence="11">
    <location>
        <begin position="106"/>
        <end position="128"/>
    </location>
</feature>
<dbReference type="CDD" id="cd03244">
    <property type="entry name" value="ABCC_MRP_domain2"/>
    <property type="match status" value="1"/>
</dbReference>
<dbReference type="GO" id="GO:0005737">
    <property type="term" value="C:cytoplasm"/>
    <property type="evidence" value="ECO:0007669"/>
    <property type="project" value="UniProtKB-ARBA"/>
</dbReference>
<dbReference type="SUPFAM" id="SSF52540">
    <property type="entry name" value="P-loop containing nucleoside triphosphate hydrolases"/>
    <property type="match status" value="2"/>
</dbReference>
<name>A1CGM5_ASPCL</name>
<accession>A1CGM5</accession>
<feature type="domain" description="ABC transmembrane type-1" evidence="13">
    <location>
        <begin position="253"/>
        <end position="547"/>
    </location>
</feature>
<evidence type="ECO:0000259" key="13">
    <source>
        <dbReference type="PROSITE" id="PS50929"/>
    </source>
</evidence>
<dbReference type="PANTHER" id="PTHR24223">
    <property type="entry name" value="ATP-BINDING CASSETTE SUB-FAMILY C"/>
    <property type="match status" value="1"/>
</dbReference>
<dbReference type="PANTHER" id="PTHR24223:SF456">
    <property type="entry name" value="MULTIDRUG RESISTANCE-ASSOCIATED PROTEIN LETHAL(2)03659"/>
    <property type="match status" value="1"/>
</dbReference>
<evidence type="ECO:0000256" key="5">
    <source>
        <dbReference type="ARBA" id="ARBA00022737"/>
    </source>
</evidence>
<evidence type="ECO:0000256" key="9">
    <source>
        <dbReference type="ARBA" id="ARBA00023136"/>
    </source>
</evidence>
<sequence>MLVFQMQVIQGLVLTLTALLSIAAVRSLVSWLHLLARPRDQFANFFYEDRDGQAEGKAVQSVTRWTHRLVIAVLISFSCAMAISRAILIGLLLIQSIGLLVESSCIKRFSLGLQLACSCALATVSLAINSFGVPTNVVQSSLIGAECACQAVAILLSLLLPRRPDVRRNGVEVDRELSTSFLGRITFSWADRVLDLTKGQEIEVDELPELDYETRAHRLQESFNQARHAVATDSAPLWRTLLLSHRSNVISQLLLCIFQTLISFTPHLSLLQILRRLERRSDELTPSIQMWFWVAALSLSIVLSSSIESWLYWIAWNKVSVRVNEQISIAVFDKAMRLMGSNTVEPNNLGEENEAGSNRTQNTINLVAVDGQRIAEFATFSFHLLLSPLKMSIASMMLLGLLGWQSLLVGLSSLLILLPMITLCGRWYAAAAHELMSSRDRKMTILTEILRVIRQLKFSAWERKWMKRVQSARDGELRAQRRVFLANASTMSLYLLGPILLSIGSLGTYTIVHRRLTASVAFTAISILTSMAGSLGLLPELLSDLLDALVSMRRLDDFFAASEKMPILTPSDRIRFENACISWPKEPSQNHSPWTLEAGDLQFPPGKISLVMGRTGAGKSLLLASILGECRLHSGKIKAPVAPSYEELWSPSAIGAQWLIPSAVAYVAQLPWIEAATIKDNILFGLSFDRNRYDRVIFACALTKDLDLLPDGENTEVGPSGVNLSGGQKARIALARALYSRAGILILDDIFSAVDVHTARHLYDHALTGQLAEGRTRILATHQIGMCLSQTEYLVHLQNGNVAFAGDRFELENTGLLDSFLCSQPNIETLETATSALPEDMVQPNLLQASCPSKTQDGIKVHNTRRFVQKEIGRTKTSVPRLFLQYVNVSGSRRRWLLLVLGYLAYTLLSLSRNWWLRVWSQQDTTTSGAGSGAEGSLSFYLSLYIAIAACEWIVGSLRTCLVFMATLKASDTLFRNCLMAVLQAPLLWLDTVPLGQVLNRFTADFNVLDSRLCFELTYMLQMGTECLTIVLAGLLGNPWLIVPTIPLAMSCLFYARRYLTAAREVKRIENISRSPIYEQFNSSLSGLSTIRGFGRSDFYVAHMQWLIDRHARAFWHQWLLTRWLGIRMNILGAVFAACVAALVTTQPTIDAATAGFAISFTIQLSTALTHCIRLYTSLELAMNAVDRVMEYTNIEPESQQGTDPPAAWPTYGRLEVNDLTVRYAPDLAPVLSHLNFTVQGGQRVGIIGRTGAGKSSFALALFRFLEACEGRIVIDGIDISQVRLEHLRSRLAMIPQNPVLLSGTIRSNLDPFQEHDDVNLIGVLALVHGTAMDAGPLAPELDAPVSEGGLNLSQGQRQLICLARAMVSNPRVLILDEATSAVDQATDVQIQQALRARFGPDTTLLVIAHRLSTIVDFDRILVLDQGTAVEFGRPSELLSIPEGIFRGMVEQDAEREQLMEIIRTPSDPSAQDSERSLLSG</sequence>
<dbReference type="SUPFAM" id="SSF90123">
    <property type="entry name" value="ABC transporter transmembrane region"/>
    <property type="match status" value="2"/>
</dbReference>
<dbReference type="KEGG" id="act:ACLA_067430"/>
<comment type="similarity">
    <text evidence="2">Belongs to the ABC transporter superfamily. ABCC family. Conjugate transporter (TC 3.A.1.208) subfamily.</text>
</comment>
<keyword evidence="15" id="KW-1185">Reference proteome</keyword>
<dbReference type="InterPro" id="IPR017871">
    <property type="entry name" value="ABC_transporter-like_CS"/>
</dbReference>
<feature type="transmembrane region" description="Helical" evidence="11">
    <location>
        <begin position="518"/>
        <end position="538"/>
    </location>
</feature>
<dbReference type="FunFam" id="3.40.50.300:FF:000610">
    <property type="entry name" value="Multidrug resistance-associated ABC transporter"/>
    <property type="match status" value="1"/>
</dbReference>
<keyword evidence="8 11" id="KW-1133">Transmembrane helix</keyword>
<evidence type="ECO:0000256" key="1">
    <source>
        <dbReference type="ARBA" id="ARBA00004141"/>
    </source>
</evidence>
<dbReference type="GO" id="GO:0005524">
    <property type="term" value="F:ATP binding"/>
    <property type="evidence" value="ECO:0007669"/>
    <property type="project" value="UniProtKB-KW"/>
</dbReference>
<keyword evidence="5" id="KW-0677">Repeat</keyword>
<protein>
    <submittedName>
        <fullName evidence="14">ABC bile acid transporter, putative</fullName>
    </submittedName>
</protein>
<dbReference type="CDD" id="cd03250">
    <property type="entry name" value="ABCC_MRP_domain1"/>
    <property type="match status" value="1"/>
</dbReference>
<evidence type="ECO:0000256" key="4">
    <source>
        <dbReference type="ARBA" id="ARBA00022692"/>
    </source>
</evidence>
<dbReference type="GeneID" id="4704646"/>
<dbReference type="SMART" id="SM00382">
    <property type="entry name" value="AAA"/>
    <property type="match status" value="2"/>
</dbReference>
<feature type="transmembrane region" description="Helical" evidence="11">
    <location>
        <begin position="896"/>
        <end position="916"/>
    </location>
</feature>
<keyword evidence="7" id="KW-0067">ATP-binding</keyword>